<organism evidence="2 3">
    <name type="scientific">Parapedobacter composti</name>
    <dbReference type="NCBI Taxonomy" id="623281"/>
    <lineage>
        <taxon>Bacteria</taxon>
        <taxon>Pseudomonadati</taxon>
        <taxon>Bacteroidota</taxon>
        <taxon>Sphingobacteriia</taxon>
        <taxon>Sphingobacteriales</taxon>
        <taxon>Sphingobacteriaceae</taxon>
        <taxon>Parapedobacter</taxon>
    </lineage>
</organism>
<dbReference type="PANTHER" id="PTHR43143">
    <property type="entry name" value="METALLOPHOSPHOESTERASE, CALCINEURIN SUPERFAMILY"/>
    <property type="match status" value="1"/>
</dbReference>
<dbReference type="InterPro" id="IPR029052">
    <property type="entry name" value="Metallo-depent_PP-like"/>
</dbReference>
<dbReference type="SUPFAM" id="SSF56300">
    <property type="entry name" value="Metallo-dependent phosphatases"/>
    <property type="match status" value="1"/>
</dbReference>
<dbReference type="PANTHER" id="PTHR43143:SF1">
    <property type="entry name" value="SERINE_THREONINE-PROTEIN PHOSPHATASE CPPED1"/>
    <property type="match status" value="1"/>
</dbReference>
<feature type="domain" description="Calcineurin-like phosphoesterase" evidence="1">
    <location>
        <begin position="52"/>
        <end position="272"/>
    </location>
</feature>
<sequence>MSLQRKIPVFLKHFIDDAHLFKPLPKPTGQYPYRLHLRSVAGEATWFLKERMRFQLVGDTGSVRHSAFQPLIASALTQQAKAGDSIEDRPAFLFHLGDVVYNHGEAKAYPAQFFGPYEEYPGPVFAIAGNHDGDINPDAECPYQSLDAFMDVFCDTYQRKILFGGNTKRLSMVQPHVYWTLETPLARIIGLYGNVTKHGTIDTEQRNWFVEELRYAAECRSQQAIIVCVHHAPYSADTNHGSSPAMIAFLESSFKAAGVKPDIVFSGHVHNYQRFSKAYEDGTVVPYVVAGAGGYADLHRVAAINDTTVEDLPPSIHQVRLENYCDSRYGFLNVALEKSDEGLSLIGEYYTLSPDAVRHGNPAVTLFERFVVPLRHAASELANVDCLV</sequence>
<dbReference type="AlphaFoldDB" id="A0A1I1L5V2"/>
<reference evidence="3" key="1">
    <citation type="submission" date="2016-10" db="EMBL/GenBank/DDBJ databases">
        <authorList>
            <person name="Varghese N."/>
            <person name="Submissions S."/>
        </authorList>
    </citation>
    <scope>NUCLEOTIDE SEQUENCE [LARGE SCALE GENOMIC DNA]</scope>
    <source>
        <strain evidence="3">DSM 22900</strain>
    </source>
</reference>
<evidence type="ECO:0000313" key="3">
    <source>
        <dbReference type="Proteomes" id="UP000199577"/>
    </source>
</evidence>
<dbReference type="Gene3D" id="3.60.21.10">
    <property type="match status" value="1"/>
</dbReference>
<gene>
    <name evidence="2" type="ORF">SAMN05421747_11919</name>
</gene>
<keyword evidence="3" id="KW-1185">Reference proteome</keyword>
<dbReference type="InterPro" id="IPR051918">
    <property type="entry name" value="STPP_CPPED1"/>
</dbReference>
<evidence type="ECO:0000313" key="2">
    <source>
        <dbReference type="EMBL" id="SFC68409.1"/>
    </source>
</evidence>
<dbReference type="Proteomes" id="UP000199577">
    <property type="component" value="Unassembled WGS sequence"/>
</dbReference>
<name>A0A1I1L5V2_9SPHI</name>
<dbReference type="Pfam" id="PF00149">
    <property type="entry name" value="Metallophos"/>
    <property type="match status" value="1"/>
</dbReference>
<proteinExistence type="predicted"/>
<protein>
    <submittedName>
        <fullName evidence="2">3',5'-cyclic AMP phosphodiesterase CpdA</fullName>
    </submittedName>
</protein>
<dbReference type="EMBL" id="FOLL01000019">
    <property type="protein sequence ID" value="SFC68409.1"/>
    <property type="molecule type" value="Genomic_DNA"/>
</dbReference>
<dbReference type="STRING" id="623281.SAMN05421747_11919"/>
<accession>A0A1I1L5V2</accession>
<dbReference type="InterPro" id="IPR004843">
    <property type="entry name" value="Calcineurin-like_PHP"/>
</dbReference>
<dbReference type="OrthoDB" id="9809781at2"/>
<dbReference type="GO" id="GO:0016787">
    <property type="term" value="F:hydrolase activity"/>
    <property type="evidence" value="ECO:0007669"/>
    <property type="project" value="InterPro"/>
</dbReference>
<evidence type="ECO:0000259" key="1">
    <source>
        <dbReference type="Pfam" id="PF00149"/>
    </source>
</evidence>